<comment type="caution">
    <text evidence="4">The sequence shown here is derived from an EMBL/GenBank/DDBJ whole genome shotgun (WGS) entry which is preliminary data.</text>
</comment>
<reference evidence="4 5" key="1">
    <citation type="submission" date="2020-08" db="EMBL/GenBank/DDBJ databases">
        <title>Genomic Encyclopedia of Type Strains, Phase IV (KMG-IV): sequencing the most valuable type-strain genomes for metagenomic binning, comparative biology and taxonomic classification.</title>
        <authorList>
            <person name="Goeker M."/>
        </authorList>
    </citation>
    <scope>NUCLEOTIDE SEQUENCE [LARGE SCALE GENOMIC DNA]</scope>
    <source>
        <strain evidence="4 5">DSM 103462</strain>
    </source>
</reference>
<feature type="compositionally biased region" description="Basic and acidic residues" evidence="1">
    <location>
        <begin position="42"/>
        <end position="51"/>
    </location>
</feature>
<proteinExistence type="predicted"/>
<dbReference type="Gene3D" id="3.90.1580.10">
    <property type="entry name" value="paralog of FGE (formylglycine-generating enzyme)"/>
    <property type="match status" value="1"/>
</dbReference>
<dbReference type="InterPro" id="IPR005532">
    <property type="entry name" value="SUMF_dom"/>
</dbReference>
<dbReference type="InterPro" id="IPR051043">
    <property type="entry name" value="Sulfatase_Mod_Factor_Kinase"/>
</dbReference>
<keyword evidence="2" id="KW-0732">Signal</keyword>
<dbReference type="RefSeq" id="WP_184661520.1">
    <property type="nucleotide sequence ID" value="NZ_CP031518.1"/>
</dbReference>
<evidence type="ECO:0000256" key="1">
    <source>
        <dbReference type="SAM" id="MobiDB-lite"/>
    </source>
</evidence>
<dbReference type="EMBL" id="JACHFQ010000010">
    <property type="protein sequence ID" value="MBB5227358.1"/>
    <property type="molecule type" value="Genomic_DNA"/>
</dbReference>
<dbReference type="Pfam" id="PF03781">
    <property type="entry name" value="FGE-sulfatase"/>
    <property type="match status" value="1"/>
</dbReference>
<feature type="region of interest" description="Disordered" evidence="1">
    <location>
        <begin position="24"/>
        <end position="51"/>
    </location>
</feature>
<name>A0A7W8LNF9_9SPIR</name>
<evidence type="ECO:0000256" key="2">
    <source>
        <dbReference type="SAM" id="SignalP"/>
    </source>
</evidence>
<feature type="signal peptide" evidence="2">
    <location>
        <begin position="1"/>
        <end position="22"/>
    </location>
</feature>
<dbReference type="PANTHER" id="PTHR23150:SF19">
    <property type="entry name" value="FORMYLGLYCINE-GENERATING ENZYME"/>
    <property type="match status" value="1"/>
</dbReference>
<dbReference type="Proteomes" id="UP000518887">
    <property type="component" value="Unassembled WGS sequence"/>
</dbReference>
<dbReference type="GO" id="GO:0120147">
    <property type="term" value="F:formylglycine-generating oxidase activity"/>
    <property type="evidence" value="ECO:0007669"/>
    <property type="project" value="TreeGrafter"/>
</dbReference>
<sequence>MKKVKALFGVLAVAAAIGFVSCSTDSKYEEPKPAPAKPSEGSGDKPADDKPESFVSKYLTMKKIAAGTFKFKYGADDTAEDVELPAFKISDTEITQELYEAVMETNPSSFKENASEGEAQKKRPVDSVSFYAALVFCNKLSKKEGLTPVYKIGDSADTSTWGAIPTANDDTWNAVTEDENANGFRLPHEKEWMFAALGDKAENFSGFDNACFAGATGEADLKQYAWYKARFEGENNVNGGNSDGITHQVAKKSPNSNGLYDMSGNLWELCWETMDNGKHVRRGGAFGSEWTDQLSVSTRWDIPAHEGWGDVGFRIVQKSEK</sequence>
<dbReference type="PROSITE" id="PS51257">
    <property type="entry name" value="PROKAR_LIPOPROTEIN"/>
    <property type="match status" value="1"/>
</dbReference>
<keyword evidence="5" id="KW-1185">Reference proteome</keyword>
<accession>A0A7W8LNF9</accession>
<dbReference type="SUPFAM" id="SSF56436">
    <property type="entry name" value="C-type lectin-like"/>
    <property type="match status" value="1"/>
</dbReference>
<dbReference type="InterPro" id="IPR016187">
    <property type="entry name" value="CTDL_fold"/>
</dbReference>
<feature type="domain" description="Sulfatase-modifying factor enzyme-like" evidence="3">
    <location>
        <begin position="64"/>
        <end position="316"/>
    </location>
</feature>
<organism evidence="4 5">
    <name type="scientific">Treponema ruminis</name>
    <dbReference type="NCBI Taxonomy" id="744515"/>
    <lineage>
        <taxon>Bacteria</taxon>
        <taxon>Pseudomonadati</taxon>
        <taxon>Spirochaetota</taxon>
        <taxon>Spirochaetia</taxon>
        <taxon>Spirochaetales</taxon>
        <taxon>Treponemataceae</taxon>
        <taxon>Treponema</taxon>
    </lineage>
</organism>
<gene>
    <name evidence="4" type="ORF">HNP76_002757</name>
</gene>
<evidence type="ECO:0000313" key="5">
    <source>
        <dbReference type="Proteomes" id="UP000518887"/>
    </source>
</evidence>
<evidence type="ECO:0000313" key="4">
    <source>
        <dbReference type="EMBL" id="MBB5227358.1"/>
    </source>
</evidence>
<dbReference type="AlphaFoldDB" id="A0A7W8LNF9"/>
<protein>
    <submittedName>
        <fullName evidence="4">Formylglycine-generating enzyme required for sulfatase activity</fullName>
    </submittedName>
</protein>
<feature type="chain" id="PRO_5030725222" evidence="2">
    <location>
        <begin position="23"/>
        <end position="321"/>
    </location>
</feature>
<evidence type="ECO:0000259" key="3">
    <source>
        <dbReference type="Pfam" id="PF03781"/>
    </source>
</evidence>
<dbReference type="PANTHER" id="PTHR23150">
    <property type="entry name" value="SULFATASE MODIFYING FACTOR 1, 2"/>
    <property type="match status" value="1"/>
</dbReference>
<dbReference type="InterPro" id="IPR042095">
    <property type="entry name" value="SUMF_sf"/>
</dbReference>